<dbReference type="CDD" id="cd06124">
    <property type="entry name" value="cupin_NimR-like_N"/>
    <property type="match status" value="1"/>
</dbReference>
<evidence type="ECO:0000256" key="2">
    <source>
        <dbReference type="ARBA" id="ARBA00023163"/>
    </source>
</evidence>
<keyword evidence="2" id="KW-0804">Transcription</keyword>
<dbReference type="SUPFAM" id="SSF46689">
    <property type="entry name" value="Homeodomain-like"/>
    <property type="match status" value="1"/>
</dbReference>
<dbReference type="SUPFAM" id="SSF51182">
    <property type="entry name" value="RmlC-like cupins"/>
    <property type="match status" value="1"/>
</dbReference>
<dbReference type="InterPro" id="IPR014710">
    <property type="entry name" value="RmlC-like_jellyroll"/>
</dbReference>
<dbReference type="Gene3D" id="2.60.120.10">
    <property type="entry name" value="Jelly Rolls"/>
    <property type="match status" value="1"/>
</dbReference>
<dbReference type="Proteomes" id="UP000272440">
    <property type="component" value="Unassembled WGS sequence"/>
</dbReference>
<evidence type="ECO:0000313" key="4">
    <source>
        <dbReference type="EMBL" id="RRE43565.1"/>
    </source>
</evidence>
<name>A0A3P2EHQ8_KLEPN</name>
<dbReference type="PANTHER" id="PTHR11019">
    <property type="entry name" value="HTH-TYPE TRANSCRIPTIONAL REGULATOR NIMR"/>
    <property type="match status" value="1"/>
</dbReference>
<protein>
    <submittedName>
        <fullName evidence="4">AraC family transcriptional regulator</fullName>
    </submittedName>
</protein>
<sequence>MKNNDTNHQIVSTVSISQEHITILNDVLTAHTEVGLHNHAWGQLNVINSGMIETDIEGDITLLAPWQYAIWIPAGLNHSSHNLKTTEYCSICIPLKLCNNLPEKACIINLTEIGRAIINTILTKNISYLSGRKGESLATVFIDQLEDASKAMNYLPNSKDKYLQPILSYLKVNPGSNRTLNEWANIVFTSEKTLTRKFKSELNMSFREWRARVRFLNSLPLLRTEKTIQEISYLLGYSNTSSFIIMFEKLGYNPRKVPQKHITTPLSQVTFKCVELTNFSLAS</sequence>
<evidence type="ECO:0000256" key="1">
    <source>
        <dbReference type="ARBA" id="ARBA00023015"/>
    </source>
</evidence>
<dbReference type="EMBL" id="RCZY01000002">
    <property type="protein sequence ID" value="RRE43565.1"/>
    <property type="molecule type" value="Genomic_DNA"/>
</dbReference>
<gene>
    <name evidence="4" type="ORF">EAO28_12690</name>
</gene>
<dbReference type="GO" id="GO:0043565">
    <property type="term" value="F:sequence-specific DNA binding"/>
    <property type="evidence" value="ECO:0007669"/>
    <property type="project" value="InterPro"/>
</dbReference>
<reference evidence="4 5" key="1">
    <citation type="journal article" date="2019" name="Antimicrob. Agents Chemother.">
        <title>Applying Rapid Whole Genome Sequencing to Predict Phenotypic Antimicrobial Susceptibility Testing Results Among Carbapenem-Resistant Klebsiella pneumoniae Clinical Isolates.</title>
        <authorList>
            <person name="Tamma P.D."/>
            <person name="Fan Y."/>
            <person name="Bergman Y."/>
            <person name="Pertea G."/>
            <person name="Kazmi A."/>
            <person name="Lewis S."/>
            <person name="Carroll K.C."/>
            <person name="Schatz M.C."/>
            <person name="Timp W."/>
            <person name="Simner P.J."/>
        </authorList>
    </citation>
    <scope>NUCLEOTIDE SEQUENCE [LARGE SCALE GENOMIC DNA]</scope>
    <source>
        <strain evidence="4 5">KLPN_33</strain>
    </source>
</reference>
<evidence type="ECO:0000259" key="3">
    <source>
        <dbReference type="PROSITE" id="PS01124"/>
    </source>
</evidence>
<dbReference type="Gene3D" id="1.10.10.60">
    <property type="entry name" value="Homeodomain-like"/>
    <property type="match status" value="1"/>
</dbReference>
<dbReference type="AlphaFoldDB" id="A0A3P2EHQ8"/>
<dbReference type="SMART" id="SM00342">
    <property type="entry name" value="HTH_ARAC"/>
    <property type="match status" value="1"/>
</dbReference>
<comment type="caution">
    <text evidence="4">The sequence shown here is derived from an EMBL/GenBank/DDBJ whole genome shotgun (WGS) entry which is preliminary data.</text>
</comment>
<dbReference type="PROSITE" id="PS01124">
    <property type="entry name" value="HTH_ARAC_FAMILY_2"/>
    <property type="match status" value="1"/>
</dbReference>
<evidence type="ECO:0000313" key="5">
    <source>
        <dbReference type="Proteomes" id="UP000272440"/>
    </source>
</evidence>
<dbReference type="GO" id="GO:0003700">
    <property type="term" value="F:DNA-binding transcription factor activity"/>
    <property type="evidence" value="ECO:0007669"/>
    <property type="project" value="InterPro"/>
</dbReference>
<keyword evidence="1" id="KW-0805">Transcription regulation</keyword>
<dbReference type="InterPro" id="IPR018060">
    <property type="entry name" value="HTH_AraC"/>
</dbReference>
<dbReference type="Pfam" id="PF12833">
    <property type="entry name" value="HTH_18"/>
    <property type="match status" value="1"/>
</dbReference>
<dbReference type="InterPro" id="IPR009057">
    <property type="entry name" value="Homeodomain-like_sf"/>
</dbReference>
<accession>A0A3P2EHQ8</accession>
<organism evidence="4 5">
    <name type="scientific">Klebsiella pneumoniae</name>
    <dbReference type="NCBI Taxonomy" id="573"/>
    <lineage>
        <taxon>Bacteria</taxon>
        <taxon>Pseudomonadati</taxon>
        <taxon>Pseudomonadota</taxon>
        <taxon>Gammaproteobacteria</taxon>
        <taxon>Enterobacterales</taxon>
        <taxon>Enterobacteriaceae</taxon>
        <taxon>Klebsiella/Raoultella group</taxon>
        <taxon>Klebsiella</taxon>
        <taxon>Klebsiella pneumoniae complex</taxon>
    </lineage>
</organism>
<feature type="domain" description="HTH araC/xylS-type" evidence="3">
    <location>
        <begin position="164"/>
        <end position="249"/>
    </location>
</feature>
<dbReference type="PANTHER" id="PTHR11019:SF190">
    <property type="entry name" value="ARAC-FAMILY REGULATORY PROTEIN"/>
    <property type="match status" value="1"/>
</dbReference>
<proteinExistence type="predicted"/>
<dbReference type="InterPro" id="IPR011051">
    <property type="entry name" value="RmlC_Cupin_sf"/>
</dbReference>